<comment type="caution">
    <text evidence="1">The sequence shown here is derived from an EMBL/GenBank/DDBJ whole genome shotgun (WGS) entry which is preliminary data.</text>
</comment>
<gene>
    <name evidence="1" type="ORF">KP509_06G050700</name>
</gene>
<name>A0A8T2UP13_CERRI</name>
<protein>
    <submittedName>
        <fullName evidence="1">Uncharacterized protein</fullName>
    </submittedName>
</protein>
<evidence type="ECO:0000313" key="1">
    <source>
        <dbReference type="EMBL" id="KAH7435114.1"/>
    </source>
</evidence>
<reference evidence="1" key="1">
    <citation type="submission" date="2021-08" db="EMBL/GenBank/DDBJ databases">
        <title>WGS assembly of Ceratopteris richardii.</title>
        <authorList>
            <person name="Marchant D.B."/>
            <person name="Chen G."/>
            <person name="Jenkins J."/>
            <person name="Shu S."/>
            <person name="Leebens-Mack J."/>
            <person name="Grimwood J."/>
            <person name="Schmutz J."/>
            <person name="Soltis P."/>
            <person name="Soltis D."/>
            <person name="Chen Z.-H."/>
        </authorList>
    </citation>
    <scope>NUCLEOTIDE SEQUENCE</scope>
    <source>
        <strain evidence="1">Whitten #5841</strain>
        <tissue evidence="1">Leaf</tissue>
    </source>
</reference>
<proteinExistence type="predicted"/>
<dbReference type="EMBL" id="CM035411">
    <property type="protein sequence ID" value="KAH7435114.1"/>
    <property type="molecule type" value="Genomic_DNA"/>
</dbReference>
<dbReference type="AlphaFoldDB" id="A0A8T2UP13"/>
<organism evidence="1 2">
    <name type="scientific">Ceratopteris richardii</name>
    <name type="common">Triangle waterfern</name>
    <dbReference type="NCBI Taxonomy" id="49495"/>
    <lineage>
        <taxon>Eukaryota</taxon>
        <taxon>Viridiplantae</taxon>
        <taxon>Streptophyta</taxon>
        <taxon>Embryophyta</taxon>
        <taxon>Tracheophyta</taxon>
        <taxon>Polypodiopsida</taxon>
        <taxon>Polypodiidae</taxon>
        <taxon>Polypodiales</taxon>
        <taxon>Pteridineae</taxon>
        <taxon>Pteridaceae</taxon>
        <taxon>Parkerioideae</taxon>
        <taxon>Ceratopteris</taxon>
    </lineage>
</organism>
<keyword evidence="2" id="KW-1185">Reference proteome</keyword>
<sequence length="190" mass="20593">MSLCRGRRCVAGGRVSRGTCVSRGGVCRQSQCVPGKRVSLEPGSCGESIYRGAVSFQSIVGTAVWRFLFPPFAEFSCSVLCFYNFASPRETICRAGGTPLSCFFKPPLPSIAEFLTAFMVKSFFSAAEYQSVAGPALRARFAFNLCFKKVFIVLFRPSPIIGDFDNIFNLALKIGGSFFAPSATCVGNDH</sequence>
<dbReference type="Proteomes" id="UP000825935">
    <property type="component" value="Chromosome 6"/>
</dbReference>
<accession>A0A8T2UP13</accession>
<evidence type="ECO:0000313" key="2">
    <source>
        <dbReference type="Proteomes" id="UP000825935"/>
    </source>
</evidence>